<dbReference type="CDD" id="cd06170">
    <property type="entry name" value="LuxR_C_like"/>
    <property type="match status" value="1"/>
</dbReference>
<dbReference type="AlphaFoldDB" id="A0A426TUH9"/>
<feature type="compositionally biased region" description="Polar residues" evidence="3">
    <location>
        <begin position="99"/>
        <end position="112"/>
    </location>
</feature>
<dbReference type="InterPro" id="IPR000792">
    <property type="entry name" value="Tscrpt_reg_LuxR_C"/>
</dbReference>
<proteinExistence type="predicted"/>
<organism evidence="6 7">
    <name type="scientific">Candidatus Viridilinea halotolerans</name>
    <dbReference type="NCBI Taxonomy" id="2491704"/>
    <lineage>
        <taxon>Bacteria</taxon>
        <taxon>Bacillati</taxon>
        <taxon>Chloroflexota</taxon>
        <taxon>Chloroflexia</taxon>
        <taxon>Chloroflexales</taxon>
        <taxon>Chloroflexineae</taxon>
        <taxon>Oscillochloridaceae</taxon>
        <taxon>Candidatus Viridilinea</taxon>
    </lineage>
</organism>
<dbReference type="SMART" id="SM00612">
    <property type="entry name" value="Kelch"/>
    <property type="match status" value="4"/>
</dbReference>
<dbReference type="SUPFAM" id="SSF117281">
    <property type="entry name" value="Kelch motif"/>
    <property type="match status" value="1"/>
</dbReference>
<dbReference type="SUPFAM" id="SSF46894">
    <property type="entry name" value="C-terminal effector domain of the bipartite response regulators"/>
    <property type="match status" value="1"/>
</dbReference>
<feature type="compositionally biased region" description="Pro residues" evidence="3">
    <location>
        <begin position="116"/>
        <end position="128"/>
    </location>
</feature>
<dbReference type="Pfam" id="PF24681">
    <property type="entry name" value="Kelch_KLHDC2_KLHL20_DRC7"/>
    <property type="match status" value="1"/>
</dbReference>
<evidence type="ECO:0000313" key="7">
    <source>
        <dbReference type="Proteomes" id="UP000280307"/>
    </source>
</evidence>
<dbReference type="Gene3D" id="2.120.10.80">
    <property type="entry name" value="Kelch-type beta propeller"/>
    <property type="match status" value="2"/>
</dbReference>
<dbReference type="InterPro" id="IPR036388">
    <property type="entry name" value="WH-like_DNA-bd_sf"/>
</dbReference>
<evidence type="ECO:0000256" key="2">
    <source>
        <dbReference type="ARBA" id="ARBA00022737"/>
    </source>
</evidence>
<feature type="domain" description="HTH luxR-type" evidence="5">
    <location>
        <begin position="1"/>
        <end position="65"/>
    </location>
</feature>
<feature type="region of interest" description="Disordered" evidence="3">
    <location>
        <begin position="86"/>
        <end position="153"/>
    </location>
</feature>
<sequence>MTNDIQISEREREILELVVTGATNQQIALQLDISINTVKVHLRNIFNKIGVVSRTEATTYALRHGLVTLHGEAQHNLVATLPAPAEAPAVSQPEPDEPSFTSLATPESQPSDSEAPAPPLPLVQPVVPPASVDATTPPTQELPSPMPKSSPKRDFSTEVRAWLPFVIIFVLVALVFVALPLLRQTPAAPSGVALTPNNEVIASTASSRWIARSPLPNPRDHFALAAFDLQQEIYLFGGSDANGVSGSIERYDPTNDLWTSLGEKPTPVQHASAVTLRGQIFLPGGEDAEGQVLTTLEIYDPRERSWSTGPDLPAPRSRYTLVAWDGQIYLIGGWDGSETRGEVFIFDPDANRWLEGPALPAPRQHAGAIIVSGRLYLIGGEGANGPLREGLRLDPGDHSARRWISIAPLPTAIAAPAVVAPAGMLLVFDPSQGSGLQYNQTSDVWQPLTIPDDATLASSVVMLDTQVYFVAGTAAPQPGAVSQYQTVFTIFLP</sequence>
<dbReference type="InterPro" id="IPR016032">
    <property type="entry name" value="Sig_transdc_resp-reg_C-effctor"/>
</dbReference>
<dbReference type="InterPro" id="IPR051746">
    <property type="entry name" value="Kelch_domain_containing_8"/>
</dbReference>
<dbReference type="PANTHER" id="PTHR46260">
    <property type="entry name" value="RING-TYPE DOMAIN-CONTAINING PROTEIN"/>
    <property type="match status" value="1"/>
</dbReference>
<evidence type="ECO:0000313" key="6">
    <source>
        <dbReference type="EMBL" id="RRR68849.1"/>
    </source>
</evidence>
<evidence type="ECO:0000256" key="3">
    <source>
        <dbReference type="SAM" id="MobiDB-lite"/>
    </source>
</evidence>
<dbReference type="PROSITE" id="PS00622">
    <property type="entry name" value="HTH_LUXR_1"/>
    <property type="match status" value="1"/>
</dbReference>
<dbReference type="PANTHER" id="PTHR46260:SF3">
    <property type="entry name" value="RING-TYPE DOMAIN-CONTAINING PROTEIN"/>
    <property type="match status" value="1"/>
</dbReference>
<feature type="transmembrane region" description="Helical" evidence="4">
    <location>
        <begin position="161"/>
        <end position="182"/>
    </location>
</feature>
<keyword evidence="4" id="KW-0812">Transmembrane</keyword>
<dbReference type="PROSITE" id="PS50043">
    <property type="entry name" value="HTH_LUXR_2"/>
    <property type="match status" value="1"/>
</dbReference>
<dbReference type="Gene3D" id="1.10.10.10">
    <property type="entry name" value="Winged helix-like DNA-binding domain superfamily/Winged helix DNA-binding domain"/>
    <property type="match status" value="1"/>
</dbReference>
<dbReference type="InterPro" id="IPR006652">
    <property type="entry name" value="Kelch_1"/>
</dbReference>
<dbReference type="SMART" id="SM00421">
    <property type="entry name" value="HTH_LUXR"/>
    <property type="match status" value="1"/>
</dbReference>
<dbReference type="Proteomes" id="UP000280307">
    <property type="component" value="Unassembled WGS sequence"/>
</dbReference>
<gene>
    <name evidence="6" type="ORF">EI684_16960</name>
</gene>
<dbReference type="InterPro" id="IPR015915">
    <property type="entry name" value="Kelch-typ_b-propeller"/>
</dbReference>
<dbReference type="Pfam" id="PF00196">
    <property type="entry name" value="GerE"/>
    <property type="match status" value="1"/>
</dbReference>
<dbReference type="GO" id="GO:0006355">
    <property type="term" value="P:regulation of DNA-templated transcription"/>
    <property type="evidence" value="ECO:0007669"/>
    <property type="project" value="InterPro"/>
</dbReference>
<evidence type="ECO:0000259" key="5">
    <source>
        <dbReference type="PROSITE" id="PS50043"/>
    </source>
</evidence>
<accession>A0A426TUH9</accession>
<evidence type="ECO:0000256" key="4">
    <source>
        <dbReference type="SAM" id="Phobius"/>
    </source>
</evidence>
<protein>
    <submittedName>
        <fullName evidence="6">LuxR family transcriptional regulator</fullName>
    </submittedName>
</protein>
<name>A0A426TUH9_9CHLR</name>
<keyword evidence="2" id="KW-0677">Repeat</keyword>
<dbReference type="EMBL" id="RSAS01000690">
    <property type="protein sequence ID" value="RRR68849.1"/>
    <property type="molecule type" value="Genomic_DNA"/>
</dbReference>
<keyword evidence="4" id="KW-1133">Transmembrane helix</keyword>
<feature type="compositionally biased region" description="Polar residues" evidence="3">
    <location>
        <begin position="133"/>
        <end position="142"/>
    </location>
</feature>
<dbReference type="PRINTS" id="PR00038">
    <property type="entry name" value="HTHLUXR"/>
</dbReference>
<comment type="caution">
    <text evidence="6">The sequence shown here is derived from an EMBL/GenBank/DDBJ whole genome shotgun (WGS) entry which is preliminary data.</text>
</comment>
<keyword evidence="1" id="KW-0880">Kelch repeat</keyword>
<dbReference type="GO" id="GO:0003677">
    <property type="term" value="F:DNA binding"/>
    <property type="evidence" value="ECO:0007669"/>
    <property type="project" value="InterPro"/>
</dbReference>
<evidence type="ECO:0000256" key="1">
    <source>
        <dbReference type="ARBA" id="ARBA00022441"/>
    </source>
</evidence>
<reference evidence="6 7" key="1">
    <citation type="submission" date="2018-12" db="EMBL/GenBank/DDBJ databases">
        <title>Genome Sequence of Candidatus Viridilinea halotolerans isolated from saline sulfide-rich spring.</title>
        <authorList>
            <person name="Grouzdev D.S."/>
            <person name="Burganskaya E.I."/>
            <person name="Krutkina M.S."/>
            <person name="Sukhacheva M.V."/>
            <person name="Gorlenko V.M."/>
        </authorList>
    </citation>
    <scope>NUCLEOTIDE SEQUENCE [LARGE SCALE GENOMIC DNA]</scope>
    <source>
        <strain evidence="6">Chok-6</strain>
    </source>
</reference>
<keyword evidence="4" id="KW-0472">Membrane</keyword>